<evidence type="ECO:0000313" key="2">
    <source>
        <dbReference type="EMBL" id="MDX6042809.1"/>
    </source>
</evidence>
<keyword evidence="1" id="KW-0732">Signal</keyword>
<protein>
    <submittedName>
        <fullName evidence="2">Uncharacterized protein</fullName>
    </submittedName>
</protein>
<name>A0ABU4QXF0_9ENTR</name>
<comment type="caution">
    <text evidence="2">The sequence shown here is derived from an EMBL/GenBank/DDBJ whole genome shotgun (WGS) entry which is preliminary data.</text>
</comment>
<proteinExistence type="predicted"/>
<dbReference type="EMBL" id="JAWXRD010000040">
    <property type="protein sequence ID" value="MDX6042809.1"/>
    <property type="molecule type" value="Genomic_DNA"/>
</dbReference>
<dbReference type="RefSeq" id="WP_319787082.1">
    <property type="nucleotide sequence ID" value="NZ_JAWXRD010000040.1"/>
</dbReference>
<evidence type="ECO:0000313" key="3">
    <source>
        <dbReference type="Proteomes" id="UP001275664"/>
    </source>
</evidence>
<accession>A0ABU4QXF0</accession>
<reference evidence="2 3" key="1">
    <citation type="submission" date="2023-11" db="EMBL/GenBank/DDBJ databases">
        <title>Scandinavium wanjuensis sp. nov., isolated from lettuce South Korea.</title>
        <authorList>
            <person name="Park J."/>
            <person name="Park S."/>
            <person name="Oh K.K."/>
            <person name="Cho G.S."/>
            <person name="Franz C.M.A.P."/>
        </authorList>
    </citation>
    <scope>NUCLEOTIDE SEQUENCE [LARGE SCALE GENOMIC DNA]</scope>
    <source>
        <strain evidence="2 3">V105_6</strain>
    </source>
</reference>
<feature type="chain" id="PRO_5046472275" evidence="1">
    <location>
        <begin position="17"/>
        <end position="123"/>
    </location>
</feature>
<sequence length="123" mass="14061">MKKLAFLLFFSIPVAAQLNDNLVLDTYTCDNDERIVLSKDHMDTMNFGNLRYTNVQTTQTKNKNFITLVYTSEYLISIGQSVSSGFPQLVKYDYINHANKHFGDGGECIAQRNSKFIKLTSYN</sequence>
<dbReference type="Proteomes" id="UP001275664">
    <property type="component" value="Unassembled WGS sequence"/>
</dbReference>
<gene>
    <name evidence="2" type="ORF">SIK69_21700</name>
</gene>
<keyword evidence="3" id="KW-1185">Reference proteome</keyword>
<organism evidence="2 3">
    <name type="scientific">Scandinavium lactucae</name>
    <dbReference type="NCBI Taxonomy" id="3095028"/>
    <lineage>
        <taxon>Bacteria</taxon>
        <taxon>Pseudomonadati</taxon>
        <taxon>Pseudomonadota</taxon>
        <taxon>Gammaproteobacteria</taxon>
        <taxon>Enterobacterales</taxon>
        <taxon>Enterobacteriaceae</taxon>
        <taxon>Scandinavium</taxon>
    </lineage>
</organism>
<evidence type="ECO:0000256" key="1">
    <source>
        <dbReference type="SAM" id="SignalP"/>
    </source>
</evidence>
<feature type="signal peptide" evidence="1">
    <location>
        <begin position="1"/>
        <end position="16"/>
    </location>
</feature>